<dbReference type="KEGG" id="vil:CFK37_17660"/>
<keyword evidence="8" id="KW-1185">Reference proteome</keyword>
<keyword evidence="5" id="KW-0067">ATP-binding</keyword>
<accession>A0A220U732</accession>
<dbReference type="Gene3D" id="3.40.1190.20">
    <property type="match status" value="1"/>
</dbReference>
<evidence type="ECO:0000313" key="7">
    <source>
        <dbReference type="EMBL" id="ASK63855.1"/>
    </source>
</evidence>
<dbReference type="OrthoDB" id="9813569at2"/>
<sequence>MKKVITFGEAMTMFVATEAGSLEDRQTFNKYLAGAETNVAIGLSRLGFDVGFSSRVGQDSLGRFISSTLAKENIDISHISLDPNYPTGFQLKSNVGAGDPVVEYFRGFSAFRQLRKEDINQGWVKQADHLHLTGIPIALSETVREYTDEMIELAHKYGITISFDPNLRPVLWSNESTMTARVNQIAFQADWMFPGITEGQQLTGYENPRDIASFYLDKGVKLVVIKLGEKGAYYRTNDAEGTVEGYFVEQVIDTVGAGDGFAVGTISGLLENLTVPQAVARGNAVGALAIQSQGDSDGLPTRQQLNKFIHSHIKQGVK</sequence>
<dbReference type="InterPro" id="IPR050306">
    <property type="entry name" value="PfkB_Carbo_kinase"/>
</dbReference>
<dbReference type="EMBL" id="CP022315">
    <property type="protein sequence ID" value="ASK63855.1"/>
    <property type="molecule type" value="Genomic_DNA"/>
</dbReference>
<reference evidence="7 8" key="1">
    <citation type="submission" date="2017-07" db="EMBL/GenBank/DDBJ databases">
        <title>Virgibacillus sp. LM2416.</title>
        <authorList>
            <person name="Tak E.J."/>
            <person name="Bae J.-W."/>
        </authorList>
    </citation>
    <scope>NUCLEOTIDE SEQUENCE [LARGE SCALE GENOMIC DNA]</scope>
    <source>
        <strain evidence="7 8">LM2416</strain>
    </source>
</reference>
<evidence type="ECO:0000259" key="6">
    <source>
        <dbReference type="Pfam" id="PF00294"/>
    </source>
</evidence>
<comment type="similarity">
    <text evidence="1">Belongs to the carbohydrate kinase PfkB family.</text>
</comment>
<keyword evidence="3" id="KW-0547">Nucleotide-binding</keyword>
<organism evidence="7 8">
    <name type="scientific">Virgibacillus phasianinus</name>
    <dbReference type="NCBI Taxonomy" id="2017483"/>
    <lineage>
        <taxon>Bacteria</taxon>
        <taxon>Bacillati</taxon>
        <taxon>Bacillota</taxon>
        <taxon>Bacilli</taxon>
        <taxon>Bacillales</taxon>
        <taxon>Bacillaceae</taxon>
        <taxon>Virgibacillus</taxon>
    </lineage>
</organism>
<feature type="domain" description="Carbohydrate kinase PfkB" evidence="6">
    <location>
        <begin position="1"/>
        <end position="301"/>
    </location>
</feature>
<dbReference type="GO" id="GO:0016301">
    <property type="term" value="F:kinase activity"/>
    <property type="evidence" value="ECO:0007669"/>
    <property type="project" value="UniProtKB-KW"/>
</dbReference>
<dbReference type="InterPro" id="IPR011611">
    <property type="entry name" value="PfkB_dom"/>
</dbReference>
<dbReference type="Proteomes" id="UP000198312">
    <property type="component" value="Chromosome"/>
</dbReference>
<dbReference type="InterPro" id="IPR029056">
    <property type="entry name" value="Ribokinase-like"/>
</dbReference>
<dbReference type="PANTHER" id="PTHR43085:SF1">
    <property type="entry name" value="PSEUDOURIDINE KINASE-RELATED"/>
    <property type="match status" value="1"/>
</dbReference>
<proteinExistence type="inferred from homology"/>
<evidence type="ECO:0000256" key="2">
    <source>
        <dbReference type="ARBA" id="ARBA00022679"/>
    </source>
</evidence>
<evidence type="ECO:0000256" key="4">
    <source>
        <dbReference type="ARBA" id="ARBA00022777"/>
    </source>
</evidence>
<evidence type="ECO:0000256" key="3">
    <source>
        <dbReference type="ARBA" id="ARBA00022741"/>
    </source>
</evidence>
<dbReference type="Pfam" id="PF00294">
    <property type="entry name" value="PfkB"/>
    <property type="match status" value="1"/>
</dbReference>
<dbReference type="SUPFAM" id="SSF53613">
    <property type="entry name" value="Ribokinase-like"/>
    <property type="match status" value="1"/>
</dbReference>
<dbReference type="CDD" id="cd01166">
    <property type="entry name" value="KdgK"/>
    <property type="match status" value="1"/>
</dbReference>
<dbReference type="GO" id="GO:0005524">
    <property type="term" value="F:ATP binding"/>
    <property type="evidence" value="ECO:0007669"/>
    <property type="project" value="UniProtKB-KW"/>
</dbReference>
<evidence type="ECO:0000256" key="5">
    <source>
        <dbReference type="ARBA" id="ARBA00022840"/>
    </source>
</evidence>
<keyword evidence="2" id="KW-0808">Transferase</keyword>
<dbReference type="PANTHER" id="PTHR43085">
    <property type="entry name" value="HEXOKINASE FAMILY MEMBER"/>
    <property type="match status" value="1"/>
</dbReference>
<keyword evidence="4 7" id="KW-0418">Kinase</keyword>
<dbReference type="AlphaFoldDB" id="A0A220U732"/>
<protein>
    <submittedName>
        <fullName evidence="7">2-dehydro-3-deoxygluconokinase</fullName>
    </submittedName>
</protein>
<evidence type="ECO:0000313" key="8">
    <source>
        <dbReference type="Proteomes" id="UP000198312"/>
    </source>
</evidence>
<gene>
    <name evidence="7" type="ORF">CFK37_17660</name>
</gene>
<dbReference type="RefSeq" id="WP_089063114.1">
    <property type="nucleotide sequence ID" value="NZ_CP022315.1"/>
</dbReference>
<name>A0A220U732_9BACI</name>
<evidence type="ECO:0000256" key="1">
    <source>
        <dbReference type="ARBA" id="ARBA00010688"/>
    </source>
</evidence>